<sequence>MAADFRPPDRSSDAGCGNGLDEQLKKAKKEHYPEAIPLASLMPPLPRMLAEPPPAALHFVHHAALKVKTDFQAGNSQLPPQSVTPASVLMQQAALPLPLPLPMSVPVVRGSVPPEAQLPPHSTMLVRDALSLPRNISPVVAPTPISPVVSSPAPAFYPEHSARLRRDAPSVTHNISPLPEPHEVNSPAPAPLTREGLAAPGGTVLLSNNAPTARPLDKARREESSTVPSPAMSPARQSGEGWVAKDPLLKPKRGSQPLPAEAHARQIKSVPVAEGQNRISYSFSSWGSQHRVVLTSVRDSSQQLSVIMTPSDALVSHRLQHAIITRPPVTEMTLWEDRAGDGQQQERDKQPPEVDEE</sequence>
<evidence type="ECO:0000313" key="5">
    <source>
        <dbReference type="Proteomes" id="UP000036851"/>
    </source>
</evidence>
<evidence type="ECO:0000313" key="6">
    <source>
        <dbReference type="Proteomes" id="UP000037088"/>
    </source>
</evidence>
<evidence type="ECO:0000313" key="3">
    <source>
        <dbReference type="EMBL" id="KOC91601.1"/>
    </source>
</evidence>
<dbReference type="PATRIC" id="fig|1560201.3.peg.1080"/>
<feature type="compositionally biased region" description="Basic and acidic residues" evidence="1">
    <location>
        <begin position="22"/>
        <end position="31"/>
    </location>
</feature>
<dbReference type="Proteomes" id="UP000037088">
    <property type="component" value="Unassembled WGS sequence"/>
</dbReference>
<organism evidence="3 6">
    <name type="scientific">Winslowiella iniecta</name>
    <dbReference type="NCBI Taxonomy" id="1560201"/>
    <lineage>
        <taxon>Bacteria</taxon>
        <taxon>Pseudomonadati</taxon>
        <taxon>Pseudomonadota</taxon>
        <taxon>Gammaproteobacteria</taxon>
        <taxon>Enterobacterales</taxon>
        <taxon>Erwiniaceae</taxon>
        <taxon>Winslowiella</taxon>
    </lineage>
</organism>
<dbReference type="InterPro" id="IPR056746">
    <property type="entry name" value="SPAN_dom"/>
</dbReference>
<feature type="region of interest" description="Disordered" evidence="1">
    <location>
        <begin position="1"/>
        <end position="31"/>
    </location>
</feature>
<evidence type="ECO:0000313" key="4">
    <source>
        <dbReference type="EMBL" id="KOC94448.1"/>
    </source>
</evidence>
<feature type="region of interest" description="Disordered" evidence="1">
    <location>
        <begin position="330"/>
        <end position="357"/>
    </location>
</feature>
<protein>
    <recommendedName>
        <fullName evidence="2">Surface presentation of antigen domain-containing protein</fullName>
    </recommendedName>
</protein>
<feature type="compositionally biased region" description="Basic and acidic residues" evidence="1">
    <location>
        <begin position="335"/>
        <end position="357"/>
    </location>
</feature>
<dbReference type="EMBL" id="JRXE01000005">
    <property type="protein sequence ID" value="KOC91601.1"/>
    <property type="molecule type" value="Genomic_DNA"/>
</dbReference>
<feature type="domain" description="Surface presentation of antigen" evidence="2">
    <location>
        <begin position="275"/>
        <end position="356"/>
    </location>
</feature>
<proteinExistence type="predicted"/>
<feature type="region of interest" description="Disordered" evidence="1">
    <location>
        <begin position="171"/>
        <end position="240"/>
    </location>
</feature>
<dbReference type="Pfam" id="PF02510">
    <property type="entry name" value="SPAN"/>
    <property type="match status" value="1"/>
</dbReference>
<feature type="compositionally biased region" description="Basic and acidic residues" evidence="1">
    <location>
        <begin position="1"/>
        <end position="12"/>
    </location>
</feature>
<dbReference type="Proteomes" id="UP000036851">
    <property type="component" value="Unassembled WGS sequence"/>
</dbReference>
<dbReference type="STRING" id="1560201.NG42_05015"/>
<evidence type="ECO:0000259" key="2">
    <source>
        <dbReference type="Pfam" id="PF02510"/>
    </source>
</evidence>
<dbReference type="AlphaFoldDB" id="A0A0L7T8S3"/>
<gene>
    <name evidence="3" type="ORF">NG42_05015</name>
    <name evidence="4" type="ORF">NG43_04490</name>
</gene>
<dbReference type="EMBL" id="JRXF01000005">
    <property type="protein sequence ID" value="KOC94448.1"/>
    <property type="molecule type" value="Genomic_DNA"/>
</dbReference>
<accession>A0A0L7T8S3</accession>
<reference evidence="5 6" key="1">
    <citation type="journal article" date="2015" name="Int. J. Syst. Evol. Microbiol.">
        <title>Erwinia iniecta sp. nov., isolated from Russian wheat aphids (Diuraphis noxia).</title>
        <authorList>
            <person name="Campillo T."/>
            <person name="Luna E."/>
            <person name="Portier P."/>
            <person name="Fischer-Le Saux M."/>
            <person name="Lapitan N."/>
            <person name="Tisserat N.A."/>
            <person name="Leach J.E."/>
        </authorList>
    </citation>
    <scope>NUCLEOTIDE SEQUENCE [LARGE SCALE GENOMIC DNA]</scope>
    <source>
        <strain evidence="3 6">B120</strain>
        <strain evidence="4 5">B149</strain>
    </source>
</reference>
<comment type="caution">
    <text evidence="3">The sequence shown here is derived from an EMBL/GenBank/DDBJ whole genome shotgun (WGS) entry which is preliminary data.</text>
</comment>
<feature type="compositionally biased region" description="Basic and acidic residues" evidence="1">
    <location>
        <begin position="215"/>
        <end position="224"/>
    </location>
</feature>
<evidence type="ECO:0000256" key="1">
    <source>
        <dbReference type="SAM" id="MobiDB-lite"/>
    </source>
</evidence>
<name>A0A0L7T8S3_9GAMM</name>
<keyword evidence="6" id="KW-1185">Reference proteome</keyword>